<reference evidence="2" key="1">
    <citation type="journal article" date="2019" name="Int. J. Syst. Evol. Microbiol.">
        <title>The Global Catalogue of Microorganisms (GCM) 10K type strain sequencing project: providing services to taxonomists for standard genome sequencing and annotation.</title>
        <authorList>
            <consortium name="The Broad Institute Genomics Platform"/>
            <consortium name="The Broad Institute Genome Sequencing Center for Infectious Disease"/>
            <person name="Wu L."/>
            <person name="Ma J."/>
        </authorList>
    </citation>
    <scope>NUCLEOTIDE SEQUENCE [LARGE SCALE GENOMIC DNA]</scope>
    <source>
        <strain evidence="2">CGMCC 1.12479</strain>
    </source>
</reference>
<dbReference type="EMBL" id="BMFD01000014">
    <property type="protein sequence ID" value="GGC50267.1"/>
    <property type="molecule type" value="Genomic_DNA"/>
</dbReference>
<proteinExistence type="predicted"/>
<gene>
    <name evidence="1" type="ORF">GCM10010993_31050</name>
</gene>
<comment type="caution">
    <text evidence="1">The sequence shown here is derived from an EMBL/GenBank/DDBJ whole genome shotgun (WGS) entry which is preliminary data.</text>
</comment>
<organism evidence="1 2">
    <name type="scientific">Belliella aquatica</name>
    <dbReference type="NCBI Taxonomy" id="1323734"/>
    <lineage>
        <taxon>Bacteria</taxon>
        <taxon>Pseudomonadati</taxon>
        <taxon>Bacteroidota</taxon>
        <taxon>Cytophagia</taxon>
        <taxon>Cytophagales</taxon>
        <taxon>Cyclobacteriaceae</taxon>
        <taxon>Belliella</taxon>
    </lineage>
</organism>
<sequence length="215" mass="25177">MIEKENMSFSKEFKEAISNLPDKEKDKLLFRLLRKDMKLANRLYFELISDYSVEEEREKVREALGKQIQSISNDHYSIGYLSMDVRSLSGIINEHVSTTKDKIGEIELNIFLLIEVLSKNKDRIFRSHPSKAQKFSTAVVARVFKILLLINKLHPDFRLEFKDELAELGNIIGDNPYIMKMAIFNGLDVNWLTSRDIPEDIEEIYKDLRSRGYLR</sequence>
<name>A0ABQ1N0H5_9BACT</name>
<keyword evidence="2" id="KW-1185">Reference proteome</keyword>
<dbReference type="Proteomes" id="UP000635885">
    <property type="component" value="Unassembled WGS sequence"/>
</dbReference>
<evidence type="ECO:0000313" key="2">
    <source>
        <dbReference type="Proteomes" id="UP000635885"/>
    </source>
</evidence>
<evidence type="ECO:0000313" key="1">
    <source>
        <dbReference type="EMBL" id="GGC50267.1"/>
    </source>
</evidence>
<accession>A0ABQ1N0H5</accession>
<protein>
    <submittedName>
        <fullName evidence="1">Uncharacterized protein</fullName>
    </submittedName>
</protein>